<evidence type="ECO:0000313" key="1">
    <source>
        <dbReference type="EMBL" id="SHI01791.1"/>
    </source>
</evidence>
<dbReference type="InterPro" id="IPR029063">
    <property type="entry name" value="SAM-dependent_MTases_sf"/>
</dbReference>
<keyword evidence="1" id="KW-0489">Methyltransferase</keyword>
<dbReference type="Proteomes" id="UP000184268">
    <property type="component" value="Unassembled WGS sequence"/>
</dbReference>
<name>A0A1M5XPQ5_9GAMM</name>
<dbReference type="Pfam" id="PF13489">
    <property type="entry name" value="Methyltransf_23"/>
    <property type="match status" value="1"/>
</dbReference>
<dbReference type="STRING" id="299255.SAMN02745129_3588"/>
<dbReference type="OrthoDB" id="9791944at2"/>
<dbReference type="RefSeq" id="WP_067659786.1">
    <property type="nucleotide sequence ID" value="NZ_FQXG01000006.1"/>
</dbReference>
<protein>
    <submittedName>
        <fullName evidence="1">Methyltransferase domain-containing protein</fullName>
    </submittedName>
</protein>
<dbReference type="EMBL" id="FQXG01000006">
    <property type="protein sequence ID" value="SHI01791.1"/>
    <property type="molecule type" value="Genomic_DNA"/>
</dbReference>
<accession>A0A1M5XPQ5</accession>
<dbReference type="GO" id="GO:0032259">
    <property type="term" value="P:methylation"/>
    <property type="evidence" value="ECO:0007669"/>
    <property type="project" value="UniProtKB-KW"/>
</dbReference>
<keyword evidence="2" id="KW-1185">Reference proteome</keyword>
<evidence type="ECO:0000313" key="2">
    <source>
        <dbReference type="Proteomes" id="UP000184268"/>
    </source>
</evidence>
<dbReference type="Gene3D" id="3.40.50.150">
    <property type="entry name" value="Vaccinia Virus protein VP39"/>
    <property type="match status" value="2"/>
</dbReference>
<reference evidence="1 2" key="1">
    <citation type="submission" date="2016-11" db="EMBL/GenBank/DDBJ databases">
        <authorList>
            <person name="Jaros S."/>
            <person name="Januszkiewicz K."/>
            <person name="Wedrychowicz H."/>
        </authorList>
    </citation>
    <scope>NUCLEOTIDE SEQUENCE [LARGE SCALE GENOMIC DNA]</scope>
    <source>
        <strain evidence="1 2">DSM 16917</strain>
    </source>
</reference>
<dbReference type="GO" id="GO:0008168">
    <property type="term" value="F:methyltransferase activity"/>
    <property type="evidence" value="ECO:0007669"/>
    <property type="project" value="UniProtKB-KW"/>
</dbReference>
<dbReference type="SUPFAM" id="SSF53335">
    <property type="entry name" value="S-adenosyl-L-methionine-dependent methyltransferases"/>
    <property type="match status" value="1"/>
</dbReference>
<dbReference type="AlphaFoldDB" id="A0A1M5XPQ5"/>
<organism evidence="1 2">
    <name type="scientific">Ferrimonas marina</name>
    <dbReference type="NCBI Taxonomy" id="299255"/>
    <lineage>
        <taxon>Bacteria</taxon>
        <taxon>Pseudomonadati</taxon>
        <taxon>Pseudomonadota</taxon>
        <taxon>Gammaproteobacteria</taxon>
        <taxon>Alteromonadales</taxon>
        <taxon>Ferrimonadaceae</taxon>
        <taxon>Ferrimonas</taxon>
    </lineage>
</organism>
<sequence length="211" mass="23971">MLCPLCQHRHTALYHQDKRRHYFQCQRCQLVFADPATLLPAQAEKQIYDQHQNHPDDPGYRRFLNRLAEPLQARLNGPSVGLDFGCGPGPALAAMLTEAGHQVALYDPYYAPDRAPLRQQYDFVTCTEAIEHFYRPGREWGLLLSLLKPGGTLGLMTKLVRGPQAFAQWHYKNDPTHVSFFSRATFQYLAKQQGLQLEIVGGDVILLQKPA</sequence>
<keyword evidence="1" id="KW-0808">Transferase</keyword>
<proteinExistence type="predicted"/>
<gene>
    <name evidence="1" type="ORF">SAMN02745129_3588</name>
</gene>